<proteinExistence type="predicted"/>
<evidence type="ECO:0000313" key="2">
    <source>
        <dbReference type="EMBL" id="SVD84883.1"/>
    </source>
</evidence>
<feature type="non-terminal residue" evidence="2">
    <location>
        <position position="96"/>
    </location>
</feature>
<dbReference type="EMBL" id="UINC01177314">
    <property type="protein sequence ID" value="SVD84883.1"/>
    <property type="molecule type" value="Genomic_DNA"/>
</dbReference>
<reference evidence="2" key="1">
    <citation type="submission" date="2018-05" db="EMBL/GenBank/DDBJ databases">
        <authorList>
            <person name="Lanie J.A."/>
            <person name="Ng W.-L."/>
            <person name="Kazmierczak K.M."/>
            <person name="Andrzejewski T.M."/>
            <person name="Davidsen T.M."/>
            <person name="Wayne K.J."/>
            <person name="Tettelin H."/>
            <person name="Glass J.I."/>
            <person name="Rusch D."/>
            <person name="Podicherti R."/>
            <person name="Tsui H.-C.T."/>
            <person name="Winkler M.E."/>
        </authorList>
    </citation>
    <scope>NUCLEOTIDE SEQUENCE</scope>
</reference>
<dbReference type="AlphaFoldDB" id="A0A382YNT8"/>
<sequence>MNFGRTTEIGPVVSRLCELWGIESIEDEITIEFSSRLTRSLGRTEPTKKTVRLNPDLLASLSKHLEEVLCHEIAHIATVQKYGESPLPHGKEWQSL</sequence>
<dbReference type="Gene3D" id="3.30.2010.10">
    <property type="entry name" value="Metalloproteases ('zincins'), catalytic domain"/>
    <property type="match status" value="1"/>
</dbReference>
<dbReference type="InterPro" id="IPR006640">
    <property type="entry name" value="SprT-like_domain"/>
</dbReference>
<dbReference type="GO" id="GO:0006950">
    <property type="term" value="P:response to stress"/>
    <property type="evidence" value="ECO:0007669"/>
    <property type="project" value="UniProtKB-ARBA"/>
</dbReference>
<dbReference type="Pfam" id="PF10263">
    <property type="entry name" value="SprT-like"/>
    <property type="match status" value="1"/>
</dbReference>
<evidence type="ECO:0000259" key="1">
    <source>
        <dbReference type="Pfam" id="PF10263"/>
    </source>
</evidence>
<accession>A0A382YNT8</accession>
<organism evidence="2">
    <name type="scientific">marine metagenome</name>
    <dbReference type="NCBI Taxonomy" id="408172"/>
    <lineage>
        <taxon>unclassified sequences</taxon>
        <taxon>metagenomes</taxon>
        <taxon>ecological metagenomes</taxon>
    </lineage>
</organism>
<protein>
    <recommendedName>
        <fullName evidence="1">SprT-like domain-containing protein</fullName>
    </recommendedName>
</protein>
<name>A0A382YNT8_9ZZZZ</name>
<feature type="domain" description="SprT-like" evidence="1">
    <location>
        <begin position="26"/>
        <end position="95"/>
    </location>
</feature>
<gene>
    <name evidence="2" type="ORF">METZ01_LOCUS437737</name>
</gene>